<dbReference type="Pfam" id="PF25917">
    <property type="entry name" value="BSH_RND"/>
    <property type="match status" value="1"/>
</dbReference>
<keyword evidence="10" id="KW-1185">Reference proteome</keyword>
<dbReference type="Gene3D" id="2.40.50.100">
    <property type="match status" value="1"/>
</dbReference>
<evidence type="ECO:0000256" key="4">
    <source>
        <dbReference type="ARBA" id="ARBA00023136"/>
    </source>
</evidence>
<dbReference type="RefSeq" id="WP_193685578.1">
    <property type="nucleotide sequence ID" value="NZ_CP062941.1"/>
</dbReference>
<feature type="domain" description="Multidrug resistance protein MdtA-like barrel-sandwich hybrid" evidence="7">
    <location>
        <begin position="82"/>
        <end position="343"/>
    </location>
</feature>
<dbReference type="KEGG" id="mlir:LPB04_16410"/>
<feature type="domain" description="AprE-like beta-barrel" evidence="8">
    <location>
        <begin position="356"/>
        <end position="443"/>
    </location>
</feature>
<proteinExistence type="predicted"/>
<feature type="compositionally biased region" description="Polar residues" evidence="5">
    <location>
        <begin position="167"/>
        <end position="184"/>
    </location>
</feature>
<dbReference type="AlphaFoldDB" id="A0A7L9U339"/>
<dbReference type="Proteomes" id="UP000593875">
    <property type="component" value="Chromosome"/>
</dbReference>
<feature type="transmembrane region" description="Helical" evidence="6">
    <location>
        <begin position="39"/>
        <end position="57"/>
    </location>
</feature>
<dbReference type="GO" id="GO:0016020">
    <property type="term" value="C:membrane"/>
    <property type="evidence" value="ECO:0007669"/>
    <property type="project" value="UniProtKB-SubCell"/>
</dbReference>
<feature type="region of interest" description="Disordered" evidence="5">
    <location>
        <begin position="152"/>
        <end position="191"/>
    </location>
</feature>
<protein>
    <submittedName>
        <fullName evidence="9">HlyD family efflux transporter periplasmic adaptor subunit</fullName>
    </submittedName>
</protein>
<gene>
    <name evidence="9" type="ORF">LPB04_16410</name>
</gene>
<dbReference type="PRINTS" id="PR01490">
    <property type="entry name" value="RTXTOXIND"/>
</dbReference>
<keyword evidence="2 6" id="KW-0812">Transmembrane</keyword>
<organism evidence="9 10">
    <name type="scientific">Massilia litorea</name>
    <dbReference type="NCBI Taxonomy" id="2769491"/>
    <lineage>
        <taxon>Bacteria</taxon>
        <taxon>Pseudomonadati</taxon>
        <taxon>Pseudomonadota</taxon>
        <taxon>Betaproteobacteria</taxon>
        <taxon>Burkholderiales</taxon>
        <taxon>Oxalobacteraceae</taxon>
        <taxon>Telluria group</taxon>
        <taxon>Massilia</taxon>
    </lineage>
</organism>
<evidence type="ECO:0000256" key="2">
    <source>
        <dbReference type="ARBA" id="ARBA00022692"/>
    </source>
</evidence>
<evidence type="ECO:0000313" key="9">
    <source>
        <dbReference type="EMBL" id="QOL48535.1"/>
    </source>
</evidence>
<keyword evidence="4 6" id="KW-0472">Membrane</keyword>
<dbReference type="InterPro" id="IPR058625">
    <property type="entry name" value="MdtA-like_BSH"/>
</dbReference>
<dbReference type="Pfam" id="PF26002">
    <property type="entry name" value="Beta-barrel_AprE"/>
    <property type="match status" value="1"/>
</dbReference>
<accession>A0A7L9U339</accession>
<name>A0A7L9U339_9BURK</name>
<evidence type="ECO:0000256" key="1">
    <source>
        <dbReference type="ARBA" id="ARBA00004167"/>
    </source>
</evidence>
<reference evidence="9 10" key="1">
    <citation type="submission" date="2020-10" db="EMBL/GenBank/DDBJ databases">
        <title>Genome sequencing of Massilia sp. LPB0304.</title>
        <authorList>
            <person name="Kim J."/>
        </authorList>
    </citation>
    <scope>NUCLEOTIDE SEQUENCE [LARGE SCALE GENOMIC DNA]</scope>
    <source>
        <strain evidence="9 10">LPB0304</strain>
    </source>
</reference>
<sequence>MKRDWIKPQSLTPLSEALEEHSAEGISILTADPWRFTQALVYAMVALVVAGLVWSFFGHADVLVTATGTLAPASEVRRLYAPIDGELSNIYIAEGQPVKAGDVVARIYARGAIEAARNALEARLKLEDAEREWKEFPEKKALMERNAAALREATEVEERQHRRRLQEGTSRLAQGQSAQQQEARTNVEDARRARDAARIEADKFARLFALPGGGGVSQLQVESKKNALAAAENALSVAQARLSELAARQSIESTQARSELETSGQQLEKLRLQSASADREVANAEDKLRLQVQTARLVADAAARIKFENIDKENFLRIVAPVDGVITEVTSTQPGDKIQANAPLGGIAPRNARPILKIDIAEHDRGFLREGQAVQMKFNAFPYQRYGLIRGTLQFISPATKPSPVTRQPVYEGRVSLDQVEYRVGETRYPLRYGMTAVAEIVVRERRMIDLALDPFRDIGG</sequence>
<dbReference type="EMBL" id="CP062941">
    <property type="protein sequence ID" value="QOL48535.1"/>
    <property type="molecule type" value="Genomic_DNA"/>
</dbReference>
<evidence type="ECO:0000259" key="8">
    <source>
        <dbReference type="Pfam" id="PF26002"/>
    </source>
</evidence>
<dbReference type="PANTHER" id="PTHR30386:SF26">
    <property type="entry name" value="TRANSPORT PROTEIN COMB"/>
    <property type="match status" value="1"/>
</dbReference>
<dbReference type="PANTHER" id="PTHR30386">
    <property type="entry name" value="MEMBRANE FUSION SUBUNIT OF EMRAB-TOLC MULTIDRUG EFFLUX PUMP"/>
    <property type="match status" value="1"/>
</dbReference>
<comment type="subcellular location">
    <subcellularLocation>
        <location evidence="1">Membrane</location>
        <topology evidence="1">Single-pass membrane protein</topology>
    </subcellularLocation>
</comment>
<evidence type="ECO:0000256" key="3">
    <source>
        <dbReference type="ARBA" id="ARBA00022989"/>
    </source>
</evidence>
<dbReference type="Gene3D" id="2.40.30.170">
    <property type="match status" value="1"/>
</dbReference>
<evidence type="ECO:0000256" key="5">
    <source>
        <dbReference type="SAM" id="MobiDB-lite"/>
    </source>
</evidence>
<evidence type="ECO:0000259" key="7">
    <source>
        <dbReference type="Pfam" id="PF25917"/>
    </source>
</evidence>
<keyword evidence="3 6" id="KW-1133">Transmembrane helix</keyword>
<dbReference type="InterPro" id="IPR050739">
    <property type="entry name" value="MFP"/>
</dbReference>
<dbReference type="InterPro" id="IPR058982">
    <property type="entry name" value="Beta-barrel_AprE"/>
</dbReference>
<evidence type="ECO:0000313" key="10">
    <source>
        <dbReference type="Proteomes" id="UP000593875"/>
    </source>
</evidence>
<evidence type="ECO:0000256" key="6">
    <source>
        <dbReference type="SAM" id="Phobius"/>
    </source>
</evidence>